<dbReference type="InterPro" id="IPR045322">
    <property type="entry name" value="HECTD1/TRIP12-like"/>
</dbReference>
<evidence type="ECO:0000256" key="7">
    <source>
        <dbReference type="SAM" id="MobiDB-lite"/>
    </source>
</evidence>
<dbReference type="Gene3D" id="3.30.2410.10">
    <property type="entry name" value="Hect, E3 ligase catalytic domain"/>
    <property type="match status" value="1"/>
</dbReference>
<dbReference type="SUPFAM" id="SSF48371">
    <property type="entry name" value="ARM repeat"/>
    <property type="match status" value="1"/>
</dbReference>
<feature type="compositionally biased region" description="Polar residues" evidence="7">
    <location>
        <begin position="899"/>
        <end position="915"/>
    </location>
</feature>
<keyword evidence="10" id="KW-1185">Reference proteome</keyword>
<evidence type="ECO:0000256" key="3">
    <source>
        <dbReference type="ARBA" id="ARBA00012485"/>
    </source>
</evidence>
<dbReference type="InterPro" id="IPR016024">
    <property type="entry name" value="ARM-type_fold"/>
</dbReference>
<dbReference type="Gene3D" id="3.90.1750.10">
    <property type="entry name" value="Hect, E3 ligase catalytic domains"/>
    <property type="match status" value="1"/>
</dbReference>
<evidence type="ECO:0000256" key="5">
    <source>
        <dbReference type="ARBA" id="ARBA00022786"/>
    </source>
</evidence>
<feature type="compositionally biased region" description="Polar residues" evidence="7">
    <location>
        <begin position="657"/>
        <end position="667"/>
    </location>
</feature>
<proteinExistence type="inferred from homology"/>
<dbReference type="STRING" id="1037660.A0A066WRL4"/>
<dbReference type="Proteomes" id="UP000027361">
    <property type="component" value="Unassembled WGS sequence"/>
</dbReference>
<dbReference type="InterPro" id="IPR000569">
    <property type="entry name" value="HECT_dom"/>
</dbReference>
<dbReference type="HOGENOM" id="CLU_000366_1_1_1"/>
<evidence type="ECO:0000313" key="10">
    <source>
        <dbReference type="Proteomes" id="UP000027361"/>
    </source>
</evidence>
<dbReference type="SUPFAM" id="SSF56204">
    <property type="entry name" value="Hect, E3 ligase catalytic domain"/>
    <property type="match status" value="1"/>
</dbReference>
<dbReference type="PROSITE" id="PS50237">
    <property type="entry name" value="HECT"/>
    <property type="match status" value="1"/>
</dbReference>
<sequence>MNLRAMAGFLSGLSRRFKTILSSLRNRFDPAERLVALQELSEVLSVSSEDSLAGYFPTESFVKELIALLGGNPSDASIESGVVAPDSDVAAALAAADAADAGDNTEIMLLAARCLTNLMEAMPYATHSVVTNGAIPLLNSKLMFIEFIDLAEQVLQTLEKISVDYPNAIVEEGGLMAMLQYIDFFNIHVQRTAMNAVSNCCRKLNSDNFDKVKDAMSQIQGMLASPDRRLKESAVRSVVRIIDSYKAFPEILETLITEDVCAATKFVLEPSAGSNGSSGAIISTSMYTDLVKALCNASKATPQITAHLLQSGIGATLYCILTGSKAADTGNLVSADPLSKPDETIGNVSISGQSPVVKMTLLQNLSTKPKEQIQEALTLVCELLPPLPWTDIFDQRNYSEKALKRKKHELAKREGVAKGRNSLEPPTANSQMESSEDTVEAAPTSQASQIKKEYRKGSKEAAAQVAHARRLEMLNEQKDRLLKLSAMILPALVDIHTASITPSIRSKAMTAILKILAFADASQLEGLLRSVPMSTFVAGVLSSKDSPTVIQGSLQVVELLLTKLGHIYCALLEREGVMWEVKQLAKQPVSDTGMSNKAIGLPADTLSTESQNTDDSPASEAPKLGTVGNSGLRQVKDANVLRARMVHLVFGRHKQKTPNNTESSTADSLERASGLAQQIASGSFESEGAAASCLHSAFALLQSNGEGLSGFEVVKSGLINALLIFLNADSDASLASRRKGLLRDTMKFMPESSRNLIQRLQESLSRLERVEMVSVAGSLDDEHRRSPAAALSKQIRLRLVADDPDGIPKSCNNIIVSIHAVASFGSLHDFLRPKIALGNSLIGPGTSRLSSVLAAFAAAAQGQESPREPTRNTNSLTSDGASTATATESVEAHTRGVASGQNSGSTTHPGQVTSDEQADKTLQREQGLLRGESASLADALMQNLMHDDMDPLDEDLEELDIIEREISPPESGDPSARQLPGSRAEEQETNVSAPDTANTSTAEPNSQTKLASYSEAVQKPATDWHLAFSVDGEDVGLPETIFSAIYRAEKRKNASFSFERTIWQNLVTVRFRKVPGTRARDHEEIYGIAAEKQPAVSSIFPEDSTELKILRLLEVLYHAMSSLSRHSSQSGIRHLDTSLFINNKLTAKLNRQLEEPLIVASTSLPDWAVGLPLEYPFLFPFETRFSFLQSTSFGYARLIARWQLLHRGSDNGRNEDSFGFLSRLQRQKVRISRRRLLDSAVKIFDLYASNSSILEVEYFDEVGTGLGPTLEFYSLVSQDFALKENNIWLDEQTNPQSLHVSAAHGLYPIPISSSASTTLEGSKRLGLFRTLGTFVAKALLDSRIVQIDFSRLFISAILGRKVAYNLDTLAQVDGGLASSLKAIQSVAPEDVATLHLDFTLPGDSNYELVPGGSDKKVSGNNVNDYISAVIDAYLDSGIQPVVESFRAGFEKVFMLSSLKPFTADELVLLFGNSQEDWSAETLLSNIKPDHGFTPESEPYRNLLSIMQDFTDQERRTFLQWLTGSPKLPIGGFKALHPQLTVVKRPHEAPLKPDDYLPSVMTCVNYLKLPSYSGKEVMRQRLNTAMLEGGTAFHLS</sequence>
<dbReference type="FunCoup" id="A0A066WRL4">
    <property type="interactions" value="538"/>
</dbReference>
<feature type="compositionally biased region" description="Polar residues" evidence="7">
    <location>
        <begin position="871"/>
        <end position="880"/>
    </location>
</feature>
<gene>
    <name evidence="9" type="ORF">K437DRAFT_219360</name>
</gene>
<name>A0A066WRL4_TILAU</name>
<reference evidence="9 10" key="1">
    <citation type="submission" date="2014-05" db="EMBL/GenBank/DDBJ databases">
        <title>Draft genome sequence of a rare smut relative, Tilletiaria anomala UBC 951.</title>
        <authorList>
            <consortium name="DOE Joint Genome Institute"/>
            <person name="Toome M."/>
            <person name="Kuo A."/>
            <person name="Henrissat B."/>
            <person name="Lipzen A."/>
            <person name="Tritt A."/>
            <person name="Yoshinaga Y."/>
            <person name="Zane M."/>
            <person name="Barry K."/>
            <person name="Grigoriev I.V."/>
            <person name="Spatafora J.W."/>
            <person name="Aimea M.C."/>
        </authorList>
    </citation>
    <scope>NUCLEOTIDE SEQUENCE [LARGE SCALE GENOMIC DNA]</scope>
    <source>
        <strain evidence="9 10">UBC 951</strain>
    </source>
</reference>
<evidence type="ECO:0000256" key="4">
    <source>
        <dbReference type="ARBA" id="ARBA00022679"/>
    </source>
</evidence>
<dbReference type="GO" id="GO:0016607">
    <property type="term" value="C:nuclear speck"/>
    <property type="evidence" value="ECO:0007669"/>
    <property type="project" value="TreeGrafter"/>
</dbReference>
<accession>A0A066WRL4</accession>
<dbReference type="InterPro" id="IPR011989">
    <property type="entry name" value="ARM-like"/>
</dbReference>
<feature type="active site" description="Glycyl thioester intermediate" evidence="6">
    <location>
        <position position="1562"/>
    </location>
</feature>
<keyword evidence="4" id="KW-0808">Transferase</keyword>
<comment type="similarity">
    <text evidence="2">Belongs to the UPL family. K-HECT subfamily.</text>
</comment>
<dbReference type="SMART" id="SM00119">
    <property type="entry name" value="HECTc"/>
    <property type="match status" value="1"/>
</dbReference>
<dbReference type="PANTHER" id="PTHR45670">
    <property type="entry name" value="E3 UBIQUITIN-PROTEIN LIGASE TRIP12"/>
    <property type="match status" value="1"/>
</dbReference>
<feature type="region of interest" description="Disordered" evidence="7">
    <location>
        <begin position="407"/>
        <end position="454"/>
    </location>
</feature>
<dbReference type="InterPro" id="IPR035983">
    <property type="entry name" value="Hect_E3_ubiquitin_ligase"/>
</dbReference>
<feature type="domain" description="HECT" evidence="8">
    <location>
        <begin position="1267"/>
        <end position="1595"/>
    </location>
</feature>
<dbReference type="InParanoid" id="A0A066WRL4"/>
<protein>
    <recommendedName>
        <fullName evidence="3">HECT-type E3 ubiquitin transferase</fullName>
        <ecNumber evidence="3">2.3.2.26</ecNumber>
    </recommendedName>
</protein>
<evidence type="ECO:0000256" key="2">
    <source>
        <dbReference type="ARBA" id="ARBA00006331"/>
    </source>
</evidence>
<dbReference type="OrthoDB" id="423283at2759"/>
<feature type="compositionally biased region" description="Polar residues" evidence="7">
    <location>
        <begin position="605"/>
        <end position="616"/>
    </location>
</feature>
<dbReference type="PANTHER" id="PTHR45670:SF1">
    <property type="entry name" value="E3 UBIQUITIN-PROTEIN LIGASE HECTD1"/>
    <property type="match status" value="1"/>
</dbReference>
<dbReference type="GeneID" id="25262234"/>
<evidence type="ECO:0000256" key="6">
    <source>
        <dbReference type="PROSITE-ProRule" id="PRU00104"/>
    </source>
</evidence>
<comment type="caution">
    <text evidence="9">The sequence shown here is derived from an EMBL/GenBank/DDBJ whole genome shotgun (WGS) entry which is preliminary data.</text>
</comment>
<organism evidence="9 10">
    <name type="scientific">Tilletiaria anomala (strain ATCC 24038 / CBS 436.72 / UBC 951)</name>
    <dbReference type="NCBI Taxonomy" id="1037660"/>
    <lineage>
        <taxon>Eukaryota</taxon>
        <taxon>Fungi</taxon>
        <taxon>Dikarya</taxon>
        <taxon>Basidiomycota</taxon>
        <taxon>Ustilaginomycotina</taxon>
        <taxon>Exobasidiomycetes</taxon>
        <taxon>Georgefischeriales</taxon>
        <taxon>Tilletiariaceae</taxon>
        <taxon>Tilletiaria</taxon>
    </lineage>
</organism>
<evidence type="ECO:0000256" key="1">
    <source>
        <dbReference type="ARBA" id="ARBA00000885"/>
    </source>
</evidence>
<dbReference type="GO" id="GO:0000209">
    <property type="term" value="P:protein polyubiquitination"/>
    <property type="evidence" value="ECO:0007669"/>
    <property type="project" value="TreeGrafter"/>
</dbReference>
<dbReference type="RefSeq" id="XP_013246139.1">
    <property type="nucleotide sequence ID" value="XM_013390685.1"/>
</dbReference>
<feature type="region of interest" description="Disordered" evidence="7">
    <location>
        <begin position="964"/>
        <end position="1014"/>
    </location>
</feature>
<dbReference type="EMBL" id="JMSN01000003">
    <property type="protein sequence ID" value="KDN53300.1"/>
    <property type="molecule type" value="Genomic_DNA"/>
</dbReference>
<dbReference type="Gene3D" id="1.25.10.10">
    <property type="entry name" value="Leucine-rich Repeat Variant"/>
    <property type="match status" value="1"/>
</dbReference>
<evidence type="ECO:0000259" key="8">
    <source>
        <dbReference type="PROSITE" id="PS50237"/>
    </source>
</evidence>
<feature type="compositionally biased region" description="Polar residues" evidence="7">
    <location>
        <begin position="989"/>
        <end position="1011"/>
    </location>
</feature>
<dbReference type="Pfam" id="PF00632">
    <property type="entry name" value="HECT"/>
    <property type="match status" value="1"/>
</dbReference>
<dbReference type="GO" id="GO:0061630">
    <property type="term" value="F:ubiquitin protein ligase activity"/>
    <property type="evidence" value="ECO:0007669"/>
    <property type="project" value="UniProtKB-EC"/>
</dbReference>
<keyword evidence="5 6" id="KW-0833">Ubl conjugation pathway</keyword>
<dbReference type="EC" id="2.3.2.26" evidence="3"/>
<dbReference type="OMA" id="AEPLSQF"/>
<feature type="region of interest" description="Disordered" evidence="7">
    <location>
        <begin position="652"/>
        <end position="672"/>
    </location>
</feature>
<feature type="region of interest" description="Disordered" evidence="7">
    <location>
        <begin position="605"/>
        <end position="628"/>
    </location>
</feature>
<dbReference type="InterPro" id="IPR057948">
    <property type="entry name" value="TPR_TRIP12_N"/>
</dbReference>
<dbReference type="GO" id="GO:0043161">
    <property type="term" value="P:proteasome-mediated ubiquitin-dependent protein catabolic process"/>
    <property type="evidence" value="ECO:0007669"/>
    <property type="project" value="TreeGrafter"/>
</dbReference>
<dbReference type="Pfam" id="PF25579">
    <property type="entry name" value="TPR_TRIP12_N"/>
    <property type="match status" value="1"/>
</dbReference>
<evidence type="ECO:0000313" key="9">
    <source>
        <dbReference type="EMBL" id="KDN53300.1"/>
    </source>
</evidence>
<comment type="catalytic activity">
    <reaction evidence="1">
        <text>S-ubiquitinyl-[E2 ubiquitin-conjugating enzyme]-L-cysteine + [acceptor protein]-L-lysine = [E2 ubiquitin-conjugating enzyme]-L-cysteine + N(6)-ubiquitinyl-[acceptor protein]-L-lysine.</text>
        <dbReference type="EC" id="2.3.2.26"/>
    </reaction>
</comment>
<feature type="region of interest" description="Disordered" evidence="7">
    <location>
        <begin position="860"/>
        <end position="920"/>
    </location>
</feature>